<dbReference type="EMBL" id="LFWA01000013">
    <property type="protein sequence ID" value="KTW27810.1"/>
    <property type="molecule type" value="Genomic_DNA"/>
</dbReference>
<name>A0A0W4ZHF4_PNEJ7</name>
<proteinExistence type="predicted"/>
<protein>
    <recommendedName>
        <fullName evidence="4">Major surface glycoprotein 2 C-terminal domain-containing protein</fullName>
    </recommendedName>
</protein>
<feature type="coiled-coil region" evidence="1">
    <location>
        <begin position="801"/>
        <end position="842"/>
    </location>
</feature>
<dbReference type="Pfam" id="PF02349">
    <property type="entry name" value="MSG"/>
    <property type="match status" value="5"/>
</dbReference>
<dbReference type="AlphaFoldDB" id="A0A0W4ZHF4"/>
<dbReference type="OrthoDB" id="5400168at2759"/>
<sequence length="1063" mass="124226">MASMCNKKSKTVDYQNILQKIPNDTQNLILKITRVKRQALITGKQENNFDEDHLLAFILRMDYKNESKCKENIRKYCKYLQDAYLNLNDLDSKLNEICRDTEGTKCKGLESKIKEKCQTLKLALKNLLNNSMPYDRCEMYQPQCLFLETVCSNEITIPCNTLRNKCYQNRRDDLAKEVLLRALKENLQNIDESRKMLMEYCPFLSKENDELMKLCLNQKETTEELRKAAENNCKTLESINGLVLKNIDSTTCYSLLEKCYFYQPNCNGQVKVKCNEITKKCRDQKVAYTPPDYPFDPVTQDITIQKKTGLKELYKRAKFYGVYITKPGKKDIVDFLLLLIQNSNISDIDENKCISELKTKCDFLKNLRNDLKSLCDNNGDRENVCKTLVISQEKCSNLKKELYKKGLSSNNNKSPSNLYTWRYLTVSLTEEDCAELLSKCFYLKLHCPRNLNVACRNLKAACYKKGLSAEASEILEKEMHNVFDGLKKDNNNLKKCQEILVKKCKALVDKTQELFILCIDPRNACIMLLNDIKLRHEYLFQVLNKIRDMPEEHECFKFQKLCEQHKNYSDLIHKPCTTLRRRCSYLSSVKQLKDYLLKKNESFFSNKSHCIEDLGNECRRLFKRRENPFNYSCVWQEETCDLIYLELISHCNTLVKNMKNLKVIQEVKDDVRKEEICTIWVPYCEQLSPLCNKLTEKTDWENGELCKKLIDECKIFLQKKNLEDEIAYELKGNLSTKEDCMLVLKKYCTHWENTNNLRFVNMCKSITNNDHEKVKEELCERLVSRIAKQCSKLLKEIIKVLPELQKKQEEYEAVKKEVNDEMKKLKVVLSEAETRINNLTEKDVSGVSNKMINIVSGFRLMKRENLKAEITEKELLVFEKASRVYGLYLVLKKKCHLLLKDCRFKKECNYEDECEKIEDICKKLEPFQVIPYLTKTMTEEVTTMETETIIEKTTTTKKIEETENREKTITEDEICTTINTIDIWVTHISTYISTSIKTSIHTTTKTSTITSTVTLMSTKKFKLTKSTAEKDDIRVVEPNKAAKITGLSFMKRSLIVIIISFVI</sequence>
<dbReference type="RefSeq" id="XP_018228581.1">
    <property type="nucleotide sequence ID" value="XM_018375040.1"/>
</dbReference>
<keyword evidence="1" id="KW-0175">Coiled coil</keyword>
<dbReference type="VEuPathDB" id="FungiDB:T551_02777"/>
<gene>
    <name evidence="2" type="ORF">T551_02777</name>
</gene>
<dbReference type="GeneID" id="28941295"/>
<accession>A0A0W4ZHF4</accession>
<comment type="caution">
    <text evidence="2">The sequence shown here is derived from an EMBL/GenBank/DDBJ whole genome shotgun (WGS) entry which is preliminary data.</text>
</comment>
<evidence type="ECO:0000256" key="1">
    <source>
        <dbReference type="SAM" id="Coils"/>
    </source>
</evidence>
<dbReference type="STRING" id="1408657.A0A0W4ZHF4"/>
<dbReference type="Proteomes" id="UP000053447">
    <property type="component" value="Unassembled WGS sequence"/>
</dbReference>
<dbReference type="InterPro" id="IPR003330">
    <property type="entry name" value="MSG"/>
</dbReference>
<reference evidence="3" key="1">
    <citation type="journal article" date="2016" name="Nat. Commun.">
        <title>Genome analysis of three Pneumocystis species reveals adaptation mechanisms to life exclusively in mammalian hosts.</title>
        <authorList>
            <person name="Ma L."/>
            <person name="Chen Z."/>
            <person name="Huang D.W."/>
            <person name="Kutty G."/>
            <person name="Ishihara M."/>
            <person name="Wang H."/>
            <person name="Abouelleil A."/>
            <person name="Bishop L."/>
            <person name="Davey E."/>
            <person name="Deng R."/>
            <person name="Deng X."/>
            <person name="Fan L."/>
            <person name="Fantoni G."/>
            <person name="Fitzgerald M."/>
            <person name="Gogineni E."/>
            <person name="Goldberg J.M."/>
            <person name="Handley G."/>
            <person name="Hu X."/>
            <person name="Huber C."/>
            <person name="Jiao X."/>
            <person name="Jones K."/>
            <person name="Levin J.Z."/>
            <person name="Liu Y."/>
            <person name="Macdonald P."/>
            <person name="Melnikov A."/>
            <person name="Raley C."/>
            <person name="Sassi M."/>
            <person name="Sherman B.T."/>
            <person name="Song X."/>
            <person name="Sykes S."/>
            <person name="Tran B."/>
            <person name="Walsh L."/>
            <person name="Xia Y."/>
            <person name="Yang J."/>
            <person name="Young S."/>
            <person name="Zeng Q."/>
            <person name="Zheng X."/>
            <person name="Stephens R."/>
            <person name="Nusbaum C."/>
            <person name="Birren B.W."/>
            <person name="Azadi P."/>
            <person name="Lempicki R.A."/>
            <person name="Cuomo C.A."/>
            <person name="Kovacs J.A."/>
        </authorList>
    </citation>
    <scope>NUCLEOTIDE SEQUENCE [LARGE SCALE GENOMIC DNA]</scope>
    <source>
        <strain evidence="3">RU7</strain>
    </source>
</reference>
<evidence type="ECO:0000313" key="3">
    <source>
        <dbReference type="Proteomes" id="UP000053447"/>
    </source>
</evidence>
<feature type="coiled-coil region" evidence="1">
    <location>
        <begin position="212"/>
        <end position="239"/>
    </location>
</feature>
<evidence type="ECO:0008006" key="4">
    <source>
        <dbReference type="Google" id="ProtNLM"/>
    </source>
</evidence>
<organism evidence="2 3">
    <name type="scientific">Pneumocystis jirovecii (strain RU7)</name>
    <name type="common">Human pneumocystis pneumonia agent</name>
    <dbReference type="NCBI Taxonomy" id="1408657"/>
    <lineage>
        <taxon>Eukaryota</taxon>
        <taxon>Fungi</taxon>
        <taxon>Dikarya</taxon>
        <taxon>Ascomycota</taxon>
        <taxon>Taphrinomycotina</taxon>
        <taxon>Pneumocystomycetes</taxon>
        <taxon>Pneumocystaceae</taxon>
        <taxon>Pneumocystis</taxon>
    </lineage>
</organism>
<evidence type="ECO:0000313" key="2">
    <source>
        <dbReference type="EMBL" id="KTW27810.1"/>
    </source>
</evidence>
<keyword evidence="3" id="KW-1185">Reference proteome</keyword>